<dbReference type="PANTHER" id="PTHR36175:SF1">
    <property type="entry name" value="CYANOPHYCINASE"/>
    <property type="match status" value="1"/>
</dbReference>
<sequence length="687" mass="75683">MKRYILLLGLLVSILFGRGYILIDGGGSQGIGTSSHYPGTWSDSAFKWALSKVGYSKNFVVVYYENYNASWWTTYLRGLGHTGSVKVVVVRNTNDANNPSKWTDVYSEGTGIIWFPGGDQSNYVPILKNTKLGDTIKTRYNRGEICVGGTSAGAMIIGEYVSTGGAWPNEAIRDPYNSYMSYDRNVLGLLENCLVETHLAERGRLGRMFAHLGRIKNDYGEEISVIGLDDCTALCIDSDLSATVIGSGSVTILKSTPSTNWGIASGRPVNLTNLWVLRAHDRFKINLNTGEIISIPPTARAINQPSPQIVPPPSEIYLIGGKPDQISDQNTALSQFISACGPSPVLTLFAANVGMDTVVNYKNRLISLGASQVYLVPLTSSDVNNPTYAQYVQNSQGFVFLKNDLQNAGSLLNSNNLVAQSYRERINEGVPQLFIGLDCMLINDSVLYNVESNDYNAYYGDLRMSKGLNLVPGLVVAPAAFVPENTSPSYVYLESKVDGHIWLLTRYPGSVLLLLEGASYEYSNDETWVKIGRDGIMRGYRGAKGAPLVILDALNNQYSAISTWTMRSSSSGPRQNGTLTPLVIHVIDTTFQFDLLNRGTLDVSVEAETGLNFDLQILKGNILRLRLGLNHGFEFAKICSADGKVLWSYYIGKDTEKFFSFPKREGIYFLLLEGKQRQRVVKILKFN</sequence>
<keyword evidence="3" id="KW-0378">Hydrolase</keyword>
<evidence type="ECO:0000256" key="2">
    <source>
        <dbReference type="ARBA" id="ARBA00022670"/>
    </source>
</evidence>
<evidence type="ECO:0000256" key="1">
    <source>
        <dbReference type="ARBA" id="ARBA00006534"/>
    </source>
</evidence>
<proteinExistence type="inferred from homology"/>
<dbReference type="PANTHER" id="PTHR36175">
    <property type="entry name" value="CYANOPHYCINASE"/>
    <property type="match status" value="1"/>
</dbReference>
<keyword evidence="2" id="KW-0645">Protease</keyword>
<accession>A0A7V4E468</accession>
<dbReference type="Pfam" id="PF03575">
    <property type="entry name" value="Peptidase_S51"/>
    <property type="match status" value="1"/>
</dbReference>
<evidence type="ECO:0008006" key="6">
    <source>
        <dbReference type="Google" id="ProtNLM"/>
    </source>
</evidence>
<organism evidence="5">
    <name type="scientific">candidate division WOR-3 bacterium</name>
    <dbReference type="NCBI Taxonomy" id="2052148"/>
    <lineage>
        <taxon>Bacteria</taxon>
        <taxon>Bacteria division WOR-3</taxon>
    </lineage>
</organism>
<dbReference type="InterPro" id="IPR005320">
    <property type="entry name" value="Peptidase_S51"/>
</dbReference>
<keyword evidence="4" id="KW-0720">Serine protease</keyword>
<comment type="similarity">
    <text evidence="1">Belongs to the peptidase S51 family.</text>
</comment>
<dbReference type="Gene3D" id="3.40.50.880">
    <property type="match status" value="2"/>
</dbReference>
<protein>
    <recommendedName>
        <fullName evidence="6">Cyanophycinase</fullName>
    </recommendedName>
</protein>
<dbReference type="CDD" id="cd03145">
    <property type="entry name" value="GAT1_cyanophycinase"/>
    <property type="match status" value="1"/>
</dbReference>
<evidence type="ECO:0000256" key="4">
    <source>
        <dbReference type="ARBA" id="ARBA00022825"/>
    </source>
</evidence>
<evidence type="ECO:0000256" key="3">
    <source>
        <dbReference type="ARBA" id="ARBA00022801"/>
    </source>
</evidence>
<name>A0A7V4E468_UNCW3</name>
<dbReference type="GO" id="GO:0008236">
    <property type="term" value="F:serine-type peptidase activity"/>
    <property type="evidence" value="ECO:0007669"/>
    <property type="project" value="UniProtKB-KW"/>
</dbReference>
<gene>
    <name evidence="5" type="ORF">ENU66_03185</name>
</gene>
<dbReference type="InterPro" id="IPR029062">
    <property type="entry name" value="Class_I_gatase-like"/>
</dbReference>
<evidence type="ECO:0000313" key="5">
    <source>
        <dbReference type="EMBL" id="HGL17323.1"/>
    </source>
</evidence>
<dbReference type="AlphaFoldDB" id="A0A7V4E468"/>
<dbReference type="SUPFAM" id="SSF52317">
    <property type="entry name" value="Class I glutamine amidotransferase-like"/>
    <property type="match status" value="1"/>
</dbReference>
<dbReference type="EMBL" id="DTDJ01000024">
    <property type="protein sequence ID" value="HGL17323.1"/>
    <property type="molecule type" value="Genomic_DNA"/>
</dbReference>
<comment type="caution">
    <text evidence="5">The sequence shown here is derived from an EMBL/GenBank/DDBJ whole genome shotgun (WGS) entry which is preliminary data.</text>
</comment>
<dbReference type="GO" id="GO:0006508">
    <property type="term" value="P:proteolysis"/>
    <property type="evidence" value="ECO:0007669"/>
    <property type="project" value="UniProtKB-KW"/>
</dbReference>
<reference evidence="5" key="1">
    <citation type="journal article" date="2020" name="mSystems">
        <title>Genome- and Community-Level Interaction Insights into Carbon Utilization and Element Cycling Functions of Hydrothermarchaeota in Hydrothermal Sediment.</title>
        <authorList>
            <person name="Zhou Z."/>
            <person name="Liu Y."/>
            <person name="Xu W."/>
            <person name="Pan J."/>
            <person name="Luo Z.H."/>
            <person name="Li M."/>
        </authorList>
    </citation>
    <scope>NUCLEOTIDE SEQUENCE [LARGE SCALE GENOMIC DNA]</scope>
    <source>
        <strain evidence="5">SpSt-69</strain>
    </source>
</reference>